<reference evidence="2" key="1">
    <citation type="submission" date="2018-01" db="EMBL/GenBank/DDBJ databases">
        <title>Pseudomonas phages infecting Pseudomonas sp. isolated from Prunus avium.</title>
        <authorList>
            <person name="Colberg O."/>
            <person name="Carstens A.B."/>
            <person name="Kot W."/>
            <person name="Hansen L.H."/>
        </authorList>
    </citation>
    <scope>NUCLEOTIDE SEQUENCE [LARGE SCALE GENOMIC DNA]</scope>
</reference>
<dbReference type="Proteomes" id="UP000240903">
    <property type="component" value="Segment"/>
</dbReference>
<dbReference type="EMBL" id="MG775260">
    <property type="protein sequence ID" value="AUV61901.1"/>
    <property type="molecule type" value="Genomic_DNA"/>
</dbReference>
<dbReference type="Pfam" id="PF10721">
    <property type="entry name" value="DUF2514"/>
    <property type="match status" value="1"/>
</dbReference>
<accession>A0A2K9VHR6</accession>
<proteinExistence type="predicted"/>
<name>A0A2K9VHR6_9CAUD</name>
<protein>
    <submittedName>
        <fullName evidence="1">Uncharacterized protein</fullName>
    </submittedName>
</protein>
<organism evidence="1 2">
    <name type="scientific">Pseudomonas phage Littlefix</name>
    <dbReference type="NCBI Taxonomy" id="2079289"/>
    <lineage>
        <taxon>Viruses</taxon>
        <taxon>Duplodnaviria</taxon>
        <taxon>Heunggongvirae</taxon>
        <taxon>Uroviricota</taxon>
        <taxon>Caudoviricetes</taxon>
        <taxon>Schitoviridae</taxon>
        <taxon>Littlefixvirus</taxon>
        <taxon>Littlefixvirus littlefix</taxon>
    </lineage>
</organism>
<gene>
    <name evidence="1" type="ORF">PsPhLittlefix_gp86</name>
</gene>
<keyword evidence="2" id="KW-1185">Reference proteome</keyword>
<evidence type="ECO:0000313" key="1">
    <source>
        <dbReference type="EMBL" id="AUV61901.1"/>
    </source>
</evidence>
<sequence>MLTAKWKLILLASAFALTAIVSYNKGGAASDKVHAKAMAEHVLEDERNARTAETTQREREQSFNLVREEQEKLQSARMAAVLAERDNLARDADSLRSTLAGTESRLRKASQLARDAGIHEGTIQTALVLTKLFGEATEELQRVAGTADEWYVKATQCTAFYDDIRSR</sequence>
<evidence type="ECO:0000313" key="2">
    <source>
        <dbReference type="Proteomes" id="UP000240903"/>
    </source>
</evidence>
<dbReference type="InterPro" id="IPR019659">
    <property type="entry name" value="DUF2514"/>
</dbReference>